<reference evidence="1" key="1">
    <citation type="submission" date="2022-12" db="EMBL/GenBank/DDBJ databases">
        <authorList>
            <person name="Petersen C."/>
        </authorList>
    </citation>
    <scope>NUCLEOTIDE SEQUENCE</scope>
    <source>
        <strain evidence="1">IBT 17660</strain>
    </source>
</reference>
<gene>
    <name evidence="1" type="ORF">N7530_005818</name>
</gene>
<evidence type="ECO:0000313" key="2">
    <source>
        <dbReference type="Proteomes" id="UP001147760"/>
    </source>
</evidence>
<name>A0A9W9X0P5_9EURO</name>
<organism evidence="1 2">
    <name type="scientific">Penicillium desertorum</name>
    <dbReference type="NCBI Taxonomy" id="1303715"/>
    <lineage>
        <taxon>Eukaryota</taxon>
        <taxon>Fungi</taxon>
        <taxon>Dikarya</taxon>
        <taxon>Ascomycota</taxon>
        <taxon>Pezizomycotina</taxon>
        <taxon>Eurotiomycetes</taxon>
        <taxon>Eurotiomycetidae</taxon>
        <taxon>Eurotiales</taxon>
        <taxon>Aspergillaceae</taxon>
        <taxon>Penicillium</taxon>
    </lineage>
</organism>
<keyword evidence="2" id="KW-1185">Reference proteome</keyword>
<evidence type="ECO:0000313" key="1">
    <source>
        <dbReference type="EMBL" id="KAJ5480309.1"/>
    </source>
</evidence>
<sequence length="60" mass="6563">MFQGFLAFSRTIEAAQFEKLRLAALRLFAEVGKRAATAAAGAFTTVVFVKSHHCGENRSM</sequence>
<comment type="caution">
    <text evidence="1">The sequence shown here is derived from an EMBL/GenBank/DDBJ whole genome shotgun (WGS) entry which is preliminary data.</text>
</comment>
<reference evidence="1" key="2">
    <citation type="journal article" date="2023" name="IMA Fungus">
        <title>Comparative genomic study of the Penicillium genus elucidates a diverse pangenome and 15 lateral gene transfer events.</title>
        <authorList>
            <person name="Petersen C."/>
            <person name="Sorensen T."/>
            <person name="Nielsen M.R."/>
            <person name="Sondergaard T.E."/>
            <person name="Sorensen J.L."/>
            <person name="Fitzpatrick D.A."/>
            <person name="Frisvad J.C."/>
            <person name="Nielsen K.L."/>
        </authorList>
    </citation>
    <scope>NUCLEOTIDE SEQUENCE</scope>
    <source>
        <strain evidence="1">IBT 17660</strain>
    </source>
</reference>
<protein>
    <submittedName>
        <fullName evidence="1">Uncharacterized protein</fullName>
    </submittedName>
</protein>
<dbReference type="Proteomes" id="UP001147760">
    <property type="component" value="Unassembled WGS sequence"/>
</dbReference>
<accession>A0A9W9X0P5</accession>
<dbReference type="AlphaFoldDB" id="A0A9W9X0P5"/>
<dbReference type="EMBL" id="JAPWDO010000003">
    <property type="protein sequence ID" value="KAJ5480309.1"/>
    <property type="molecule type" value="Genomic_DNA"/>
</dbReference>
<proteinExistence type="predicted"/>